<accession>A0A521FZR8</accession>
<dbReference type="Proteomes" id="UP000316238">
    <property type="component" value="Unassembled WGS sequence"/>
</dbReference>
<evidence type="ECO:0000256" key="1">
    <source>
        <dbReference type="ARBA" id="ARBA00001947"/>
    </source>
</evidence>
<dbReference type="InterPro" id="IPR011765">
    <property type="entry name" value="Pept_M16_N"/>
</dbReference>
<dbReference type="PANTHER" id="PTHR43690:SF17">
    <property type="entry name" value="PROTEIN YHJJ"/>
    <property type="match status" value="1"/>
</dbReference>
<dbReference type="SUPFAM" id="SSF63411">
    <property type="entry name" value="LuxS/MPP-like metallohydrolase"/>
    <property type="match status" value="4"/>
</dbReference>
<evidence type="ECO:0000256" key="5">
    <source>
        <dbReference type="ARBA" id="ARBA00022801"/>
    </source>
</evidence>
<comment type="cofactor">
    <cofactor evidence="1">
        <name>Zn(2+)</name>
        <dbReference type="ChEBI" id="CHEBI:29105"/>
    </cofactor>
</comment>
<dbReference type="GO" id="GO:0006508">
    <property type="term" value="P:proteolysis"/>
    <property type="evidence" value="ECO:0007669"/>
    <property type="project" value="UniProtKB-KW"/>
</dbReference>
<evidence type="ECO:0000256" key="4">
    <source>
        <dbReference type="ARBA" id="ARBA00022723"/>
    </source>
</evidence>
<evidence type="ECO:0000256" key="3">
    <source>
        <dbReference type="ARBA" id="ARBA00022670"/>
    </source>
</evidence>
<sequence length="979" mass="109392">MLIESFLCWTCIRKSGNLAFISFFPNETMNLRRTSIVLPLLCSLLALDISAKETAPSAERCLSTGWPHEQSDLKPDPALTFGTLENGLRYVIMPNHEPKNRVGLYLNIQSGSLNETEEQRGVAHYLEHMLFNGTTHYPTGKLVEYFQSIGMAFGPDTNAHTSYDETVYKLLLPNGEKKTISEGLQVLADYAVGALLEPKEVERERGIILAEKRERDSASRRVYKADMEQAFAGTLVAQRDVIGTDEVLKKADTALLRQYYEQWYRPDNMIVVAVGDAEVKLIEELIKQHFGPLKSRKDKAICPDLGKVAESGTEAFYQHESDLGHTEVSLASVWNIAPDASMTQRTEALSQLKEYTASTIMTYRLQHLTNLENSPMTRASFYSYKMNKQLGLTNFKAKTTAEKWQDTLNLLDITLRQALADGFAEAELKRAKDDIMASLKKQVQSAASRKSDELAFKIIGDLNDNEVVLSPEQEMELYGPALEKLTLAEVNQTFRSLWHERRLIKVAGTVDLKDKKQKPEELLLSAFKSAEAAELKPWVQQAETVFPYLPEPVSEAKIEQHIAYDKIKADRYLFTNGLVLNLKKTDFEPNELQLAAVFGKGQLAETKPGLSLLAQMLLPESGVGGLDQEQLKAALAKYSSSVHFTVDEDSFQFKGQGLRSETELLFQLLHAHLYDPAFRADAFARVIQKTEQLYAQMQSSVEGVMSLKGEQFLAGGNSRYGLPPLEELKKLTLAEVENWLSPVLRDEPIEISVVGDFDQEQVLKLAGTYFGSPRKGSQQGEGAKIAFPSGQKLSLKVETTDSDKALVAVAWPTDDFWDITRTRRLSVLASVLDDRLRKQIREDLGAAYSPYVYNQSSTVDPGYGVLRSVVLAEPNQAVALAAKLKKAGTQLAAGKVTQEELTRALEPTLTSIKDMVRTNRYWLESVLIDSGRHPQRIEWSATILSDFAAIKTEEINALAAQYLQPDKAAEVLLLPEKKN</sequence>
<dbReference type="Pfam" id="PF00675">
    <property type="entry name" value="Peptidase_M16"/>
    <property type="match status" value="1"/>
</dbReference>
<dbReference type="GO" id="GO:0046872">
    <property type="term" value="F:metal ion binding"/>
    <property type="evidence" value="ECO:0007669"/>
    <property type="project" value="UniProtKB-KW"/>
</dbReference>
<proteinExistence type="inferred from homology"/>
<dbReference type="Pfam" id="PF05193">
    <property type="entry name" value="Peptidase_M16_C"/>
    <property type="match status" value="2"/>
</dbReference>
<evidence type="ECO:0000313" key="11">
    <source>
        <dbReference type="EMBL" id="TAA74263.1"/>
    </source>
</evidence>
<evidence type="ECO:0000259" key="9">
    <source>
        <dbReference type="Pfam" id="PF00675"/>
    </source>
</evidence>
<evidence type="ECO:0000259" key="10">
    <source>
        <dbReference type="Pfam" id="PF05193"/>
    </source>
</evidence>
<dbReference type="InterPro" id="IPR050626">
    <property type="entry name" value="Peptidase_M16"/>
</dbReference>
<keyword evidence="7" id="KW-0482">Metalloprotease</keyword>
<keyword evidence="3 11" id="KW-0645">Protease</keyword>
<evidence type="ECO:0000313" key="12">
    <source>
        <dbReference type="Proteomes" id="UP000316238"/>
    </source>
</evidence>
<feature type="domain" description="Peptidase M16 C-terminal" evidence="10">
    <location>
        <begin position="730"/>
        <end position="905"/>
    </location>
</feature>
<dbReference type="InterPro" id="IPR001431">
    <property type="entry name" value="Pept_M16_Zn_BS"/>
</dbReference>
<keyword evidence="12" id="KW-1185">Reference proteome</keyword>
<evidence type="ECO:0000256" key="7">
    <source>
        <dbReference type="ARBA" id="ARBA00023049"/>
    </source>
</evidence>
<evidence type="ECO:0000256" key="8">
    <source>
        <dbReference type="RuleBase" id="RU004447"/>
    </source>
</evidence>
<feature type="domain" description="Peptidase M16 N-terminal" evidence="9">
    <location>
        <begin position="90"/>
        <end position="229"/>
    </location>
</feature>
<dbReference type="Gene3D" id="3.30.830.10">
    <property type="entry name" value="Metalloenzyme, LuxS/M16 peptidase-like"/>
    <property type="match status" value="4"/>
</dbReference>
<keyword evidence="4" id="KW-0479">Metal-binding</keyword>
<keyword evidence="5 11" id="KW-0378">Hydrolase</keyword>
<comment type="caution">
    <text evidence="11">The sequence shown here is derived from an EMBL/GenBank/DDBJ whole genome shotgun (WGS) entry which is preliminary data.</text>
</comment>
<dbReference type="GO" id="GO:0004222">
    <property type="term" value="F:metalloendopeptidase activity"/>
    <property type="evidence" value="ECO:0007669"/>
    <property type="project" value="InterPro"/>
</dbReference>
<protein>
    <submittedName>
        <fullName evidence="11">Zinc protease</fullName>
        <ecNumber evidence="11">3.4.24.-</ecNumber>
    </submittedName>
</protein>
<feature type="domain" description="Peptidase M16 C-terminal" evidence="10">
    <location>
        <begin position="256"/>
        <end position="433"/>
    </location>
</feature>
<dbReference type="EMBL" id="NQJD01000033">
    <property type="protein sequence ID" value="TAA74263.1"/>
    <property type="molecule type" value="Genomic_DNA"/>
</dbReference>
<dbReference type="AlphaFoldDB" id="A0A521FZR8"/>
<comment type="similarity">
    <text evidence="2 8">Belongs to the peptidase M16 family.</text>
</comment>
<keyword evidence="6" id="KW-0862">Zinc</keyword>
<evidence type="ECO:0000256" key="2">
    <source>
        <dbReference type="ARBA" id="ARBA00007261"/>
    </source>
</evidence>
<dbReference type="EC" id="3.4.24.-" evidence="11"/>
<dbReference type="InterPro" id="IPR007863">
    <property type="entry name" value="Peptidase_M16_C"/>
</dbReference>
<gene>
    <name evidence="11" type="ORF">CDV28_13314</name>
</gene>
<name>A0A521FZR8_9BACT</name>
<dbReference type="PANTHER" id="PTHR43690">
    <property type="entry name" value="NARDILYSIN"/>
    <property type="match status" value="1"/>
</dbReference>
<reference evidence="11" key="1">
    <citation type="submission" date="2017-07" db="EMBL/GenBank/DDBJ databases">
        <title>The cable genome - Insights into the physiology and evolution of filamentous bacteria capable of sulfide oxidation via long distance electron transfer.</title>
        <authorList>
            <person name="Thorup C."/>
            <person name="Bjerg J.T."/>
            <person name="Schreiber L."/>
            <person name="Nielsen L.P."/>
            <person name="Kjeldsen K.U."/>
            <person name="Boesen T."/>
            <person name="Boggild A."/>
            <person name="Meysman F."/>
            <person name="Geelhoed J."/>
            <person name="Schramm A."/>
        </authorList>
    </citation>
    <scope>NUCLEOTIDE SEQUENCE [LARGE SCALE GENOMIC DNA]</scope>
    <source>
        <strain evidence="11">GS</strain>
    </source>
</reference>
<evidence type="ECO:0000256" key="6">
    <source>
        <dbReference type="ARBA" id="ARBA00022833"/>
    </source>
</evidence>
<dbReference type="InterPro" id="IPR011249">
    <property type="entry name" value="Metalloenz_LuxS/M16"/>
</dbReference>
<dbReference type="PROSITE" id="PS00143">
    <property type="entry name" value="INSULINASE"/>
    <property type="match status" value="1"/>
</dbReference>
<organism evidence="11 12">
    <name type="scientific">Candidatus Electronema aureum</name>
    <dbReference type="NCBI Taxonomy" id="2005002"/>
    <lineage>
        <taxon>Bacteria</taxon>
        <taxon>Pseudomonadati</taxon>
        <taxon>Thermodesulfobacteriota</taxon>
        <taxon>Desulfobulbia</taxon>
        <taxon>Desulfobulbales</taxon>
        <taxon>Desulfobulbaceae</taxon>
        <taxon>Candidatus Electronema</taxon>
    </lineage>
</organism>